<proteinExistence type="predicted"/>
<comment type="caution">
    <text evidence="1">The sequence shown here is derived from an EMBL/GenBank/DDBJ whole genome shotgun (WGS) entry which is preliminary data.</text>
</comment>
<dbReference type="AlphaFoldDB" id="A0A645CGG8"/>
<organism evidence="1">
    <name type="scientific">bioreactor metagenome</name>
    <dbReference type="NCBI Taxonomy" id="1076179"/>
    <lineage>
        <taxon>unclassified sequences</taxon>
        <taxon>metagenomes</taxon>
        <taxon>ecological metagenomes</taxon>
    </lineage>
</organism>
<name>A0A645CGG8_9ZZZZ</name>
<protein>
    <submittedName>
        <fullName evidence="1">Uncharacterized protein</fullName>
    </submittedName>
</protein>
<accession>A0A645CGG8</accession>
<dbReference type="EMBL" id="VSSQ01026976">
    <property type="protein sequence ID" value="MPM75952.1"/>
    <property type="molecule type" value="Genomic_DNA"/>
</dbReference>
<evidence type="ECO:0000313" key="1">
    <source>
        <dbReference type="EMBL" id="MPM75952.1"/>
    </source>
</evidence>
<sequence length="124" mass="13458">MHLMRHADRVERPVMTLAAGHGHGVVVKQLEGDIGLRSDGRAHGQQARMEIRAVTHVLEHVGPPGERRLAHPCHAFRAHLRIAQRVAPHGLRHPRTANACIGAAAVRNARGGVMRAARAEVKTA</sequence>
<gene>
    <name evidence="1" type="ORF">SDC9_122947</name>
</gene>
<reference evidence="1" key="1">
    <citation type="submission" date="2019-08" db="EMBL/GenBank/DDBJ databases">
        <authorList>
            <person name="Kucharzyk K."/>
            <person name="Murdoch R.W."/>
            <person name="Higgins S."/>
            <person name="Loffler F."/>
        </authorList>
    </citation>
    <scope>NUCLEOTIDE SEQUENCE</scope>
</reference>